<proteinExistence type="predicted"/>
<feature type="compositionally biased region" description="Basic and acidic residues" evidence="1">
    <location>
        <begin position="202"/>
        <end position="215"/>
    </location>
</feature>
<evidence type="ECO:0000256" key="1">
    <source>
        <dbReference type="SAM" id="MobiDB-lite"/>
    </source>
</evidence>
<keyword evidence="3" id="KW-1185">Reference proteome</keyword>
<dbReference type="Gramene" id="TKW26563">
    <property type="protein sequence ID" value="TKW26563"/>
    <property type="gene ID" value="SEVIR_3G198600v2"/>
</dbReference>
<organism evidence="2 3">
    <name type="scientific">Setaria viridis</name>
    <name type="common">Green bristlegrass</name>
    <name type="synonym">Setaria italica subsp. viridis</name>
    <dbReference type="NCBI Taxonomy" id="4556"/>
    <lineage>
        <taxon>Eukaryota</taxon>
        <taxon>Viridiplantae</taxon>
        <taxon>Streptophyta</taxon>
        <taxon>Embryophyta</taxon>
        <taxon>Tracheophyta</taxon>
        <taxon>Spermatophyta</taxon>
        <taxon>Magnoliopsida</taxon>
        <taxon>Liliopsida</taxon>
        <taxon>Poales</taxon>
        <taxon>Poaceae</taxon>
        <taxon>PACMAD clade</taxon>
        <taxon>Panicoideae</taxon>
        <taxon>Panicodae</taxon>
        <taxon>Paniceae</taxon>
        <taxon>Cenchrinae</taxon>
        <taxon>Setaria</taxon>
    </lineage>
</organism>
<dbReference type="EMBL" id="CM016554">
    <property type="protein sequence ID" value="TKW26563.1"/>
    <property type="molecule type" value="Genomic_DNA"/>
</dbReference>
<feature type="compositionally biased region" description="Gly residues" evidence="1">
    <location>
        <begin position="303"/>
        <end position="314"/>
    </location>
</feature>
<feature type="region of interest" description="Disordered" evidence="1">
    <location>
        <begin position="286"/>
        <end position="314"/>
    </location>
</feature>
<feature type="region of interest" description="Disordered" evidence="1">
    <location>
        <begin position="202"/>
        <end position="235"/>
    </location>
</feature>
<gene>
    <name evidence="2" type="ORF">SEVIR_3G198600v2</name>
</gene>
<evidence type="ECO:0000313" key="3">
    <source>
        <dbReference type="Proteomes" id="UP000298652"/>
    </source>
</evidence>
<sequence>MGRQAYCAVRRAYELVDPASRGSVDQGGPGGGVTEGGGNAVTPGWDPLGGMGGSGWTEGRRGQTAPRQAEGMGSKRRTRATDSDDWGGTGRLERRGHQGMMALPASGMWSSGEGARGRAVRPPRRIGRMRMTGCRSDEERERGNVRLPMGIRMAGSINGGRGEVAERIRRGGGRRGEGALAQAQGVAARQCGGVAVWRGRSGERGREREGGKGEEGMWPARRRRARWRSKSGVRQHRRIHMPAAAALHGGDGGLGAGAAAALARLVRWLVAKDKAKGVRTWDGGVGRGGAGRRATVGRERQHGGGAAAAFGGGGSRRRCAAEPGGIGCVGGLGQLRRGRRLSEMG</sequence>
<feature type="compositionally biased region" description="Gly residues" evidence="1">
    <location>
        <begin position="47"/>
        <end position="56"/>
    </location>
</feature>
<dbReference type="Proteomes" id="UP000298652">
    <property type="component" value="Chromosome 3"/>
</dbReference>
<name>A0A4U6VF38_SETVI</name>
<reference evidence="2" key="1">
    <citation type="submission" date="2019-03" db="EMBL/GenBank/DDBJ databases">
        <title>WGS assembly of Setaria viridis.</title>
        <authorList>
            <person name="Huang P."/>
            <person name="Jenkins J."/>
            <person name="Grimwood J."/>
            <person name="Barry K."/>
            <person name="Healey A."/>
            <person name="Mamidi S."/>
            <person name="Sreedasyam A."/>
            <person name="Shu S."/>
            <person name="Feldman M."/>
            <person name="Wu J."/>
            <person name="Yu Y."/>
            <person name="Chen C."/>
            <person name="Johnson J."/>
            <person name="Rokhsar D."/>
            <person name="Baxter I."/>
            <person name="Schmutz J."/>
            <person name="Brutnell T."/>
            <person name="Kellogg E."/>
        </authorList>
    </citation>
    <scope>NUCLEOTIDE SEQUENCE [LARGE SCALE GENOMIC DNA]</scope>
</reference>
<evidence type="ECO:0000313" key="2">
    <source>
        <dbReference type="EMBL" id="TKW26563.1"/>
    </source>
</evidence>
<accession>A0A4U6VF38</accession>
<dbReference type="AlphaFoldDB" id="A0A4U6VF38"/>
<feature type="region of interest" description="Disordered" evidence="1">
    <location>
        <begin position="19"/>
        <end position="93"/>
    </location>
</feature>
<feature type="compositionally biased region" description="Gly residues" evidence="1">
    <location>
        <begin position="25"/>
        <end position="39"/>
    </location>
</feature>
<protein>
    <submittedName>
        <fullName evidence="2">Uncharacterized protein</fullName>
    </submittedName>
</protein>
<feature type="compositionally biased region" description="Basic residues" evidence="1">
    <location>
        <begin position="220"/>
        <end position="235"/>
    </location>
</feature>